<evidence type="ECO:0000256" key="1">
    <source>
        <dbReference type="ARBA" id="ARBA00004123"/>
    </source>
</evidence>
<protein>
    <recommendedName>
        <fullName evidence="4">Zn(2)-C6 fungal-type domain-containing protein</fullName>
    </recommendedName>
</protein>
<dbReference type="Pfam" id="PF11951">
    <property type="entry name" value="Fungal_trans_2"/>
    <property type="match status" value="1"/>
</dbReference>
<evidence type="ECO:0000256" key="2">
    <source>
        <dbReference type="ARBA" id="ARBA00023242"/>
    </source>
</evidence>
<sequence>MAGPSSQPFNLESLFGPTPTPIVLDDGDNVDTPGGHNQLKRGKTGCITCRLRKKRCDEAKPICATCSRLGIECMGYGAKRPKWLKEKDNAKKAKQNIKQTVLSKRSNKGRQASSTDSDRRDQSVAPSIMIDDTAASNDPSQDDQDRTMVLDTQMEMTDNQNFWNLASSSSNTALGWNISPTTTNTTGTGGEMTEQTFQTNSTALSNGYADPSYSGMITDPSVFPPIMETNGPVDLGALIPSIPSMNDMSMDALWGILFGPQPPPEMNNTTENTTNPITHDTPLFTLPSPSPGLSPDTTPNIVYLHHYLNVVLPIQYRIMGISISMGDFVAPLALQRTEVLTSVSSLAALHMVAQRTKRRPRNMSPIMPRISLFNEYEGSATLTNIDDDEDADAKVAAASHHKTMERLRFISPQDLTAEEIIVSVLFAVSYHLFCGGTSKHLKELLAILQRCLSAALYSSPELQGDASKAKKMNGPSPWSRYRLLIEHMIWSDIINSVTQNKASSLLPMYRRLLDHLPSGNPAPPNRPTLLMDRLMGCDSTTLLAMCETIALSEWKDRAEAAGCLSYKELLDRAATVEKILDERAWRESHLDQPSTEEEEPTADSASVLRRVMSDVFHGSAKVLLAVTLNGPFPRVPEIAAAVADTMEALNRLDIQHPNVQIHRAVVLPITLAGCHCETLAQQAYFRQCFECLGPEAKAFGNTGPALELMEEVWRKRALAGPNVKVDWRQTMYDLGWEAGILLI</sequence>
<dbReference type="PANTHER" id="PTHR37534:SF20">
    <property type="entry name" value="PRO1A C6 ZINK-FINGER PROTEIN"/>
    <property type="match status" value="1"/>
</dbReference>
<dbReference type="SMART" id="SM00066">
    <property type="entry name" value="GAL4"/>
    <property type="match status" value="1"/>
</dbReference>
<proteinExistence type="predicted"/>
<gene>
    <name evidence="5" type="ORF">IL334_001771</name>
</gene>
<dbReference type="CDD" id="cd00067">
    <property type="entry name" value="GAL4"/>
    <property type="match status" value="1"/>
</dbReference>
<dbReference type="InterPro" id="IPR001138">
    <property type="entry name" value="Zn2Cys6_DnaBD"/>
</dbReference>
<accession>A0ABZ1CUF6</accession>
<feature type="region of interest" description="Disordered" evidence="3">
    <location>
        <begin position="89"/>
        <end position="144"/>
    </location>
</feature>
<evidence type="ECO:0000256" key="3">
    <source>
        <dbReference type="SAM" id="MobiDB-lite"/>
    </source>
</evidence>
<feature type="compositionally biased region" description="Polar residues" evidence="3">
    <location>
        <begin position="96"/>
        <end position="115"/>
    </location>
</feature>
<comment type="subcellular location">
    <subcellularLocation>
        <location evidence="1">Nucleus</location>
    </subcellularLocation>
</comment>
<evidence type="ECO:0000313" key="5">
    <source>
        <dbReference type="EMBL" id="WRT64835.1"/>
    </source>
</evidence>
<name>A0ABZ1CUF6_9TREE</name>
<dbReference type="GeneID" id="87953902"/>
<dbReference type="PROSITE" id="PS50048">
    <property type="entry name" value="ZN2_CY6_FUNGAL_2"/>
    <property type="match status" value="1"/>
</dbReference>
<evidence type="ECO:0000259" key="4">
    <source>
        <dbReference type="PROSITE" id="PS50048"/>
    </source>
</evidence>
<dbReference type="Pfam" id="PF00172">
    <property type="entry name" value="Zn_clus"/>
    <property type="match status" value="1"/>
</dbReference>
<organism evidence="5 6">
    <name type="scientific">Kwoniella shivajii</name>
    <dbReference type="NCBI Taxonomy" id="564305"/>
    <lineage>
        <taxon>Eukaryota</taxon>
        <taxon>Fungi</taxon>
        <taxon>Dikarya</taxon>
        <taxon>Basidiomycota</taxon>
        <taxon>Agaricomycotina</taxon>
        <taxon>Tremellomycetes</taxon>
        <taxon>Tremellales</taxon>
        <taxon>Cryptococcaceae</taxon>
        <taxon>Kwoniella</taxon>
    </lineage>
</organism>
<keyword evidence="6" id="KW-1185">Reference proteome</keyword>
<dbReference type="RefSeq" id="XP_062789575.1">
    <property type="nucleotide sequence ID" value="XM_062933524.1"/>
</dbReference>
<dbReference type="InterPro" id="IPR036864">
    <property type="entry name" value="Zn2-C6_fun-type_DNA-bd_sf"/>
</dbReference>
<dbReference type="Gene3D" id="4.10.240.10">
    <property type="entry name" value="Zn(2)-C6 fungal-type DNA-binding domain"/>
    <property type="match status" value="1"/>
</dbReference>
<dbReference type="EMBL" id="CP141882">
    <property type="protein sequence ID" value="WRT64835.1"/>
    <property type="molecule type" value="Genomic_DNA"/>
</dbReference>
<keyword evidence="2" id="KW-0539">Nucleus</keyword>
<dbReference type="SUPFAM" id="SSF57701">
    <property type="entry name" value="Zn2/Cys6 DNA-binding domain"/>
    <property type="match status" value="1"/>
</dbReference>
<dbReference type="PROSITE" id="PS00463">
    <property type="entry name" value="ZN2_CY6_FUNGAL_1"/>
    <property type="match status" value="1"/>
</dbReference>
<evidence type="ECO:0000313" key="6">
    <source>
        <dbReference type="Proteomes" id="UP001329825"/>
    </source>
</evidence>
<dbReference type="InterPro" id="IPR021858">
    <property type="entry name" value="Fun_TF"/>
</dbReference>
<reference evidence="5 6" key="1">
    <citation type="submission" date="2024-01" db="EMBL/GenBank/DDBJ databases">
        <title>Comparative genomics of Cryptococcus and Kwoniella reveals pathogenesis evolution and contrasting modes of karyotype evolution via chromosome fusion or intercentromeric recombination.</title>
        <authorList>
            <person name="Coelho M.A."/>
            <person name="David-Palma M."/>
            <person name="Shea T."/>
            <person name="Bowers K."/>
            <person name="McGinley-Smith S."/>
            <person name="Mohammad A.W."/>
            <person name="Gnirke A."/>
            <person name="Yurkov A.M."/>
            <person name="Nowrousian M."/>
            <person name="Sun S."/>
            <person name="Cuomo C.A."/>
            <person name="Heitman J."/>
        </authorList>
    </citation>
    <scope>NUCLEOTIDE SEQUENCE [LARGE SCALE GENOMIC DNA]</scope>
    <source>
        <strain evidence="5">CBS 11374</strain>
    </source>
</reference>
<dbReference type="Proteomes" id="UP001329825">
    <property type="component" value="Chromosome 2"/>
</dbReference>
<dbReference type="PANTHER" id="PTHR37534">
    <property type="entry name" value="TRANSCRIPTIONAL ACTIVATOR PROTEIN UGA3"/>
    <property type="match status" value="1"/>
</dbReference>
<feature type="domain" description="Zn(2)-C6 fungal-type" evidence="4">
    <location>
        <begin position="45"/>
        <end position="73"/>
    </location>
</feature>